<sequence>MPSHNLPPGTLASIPASTDDLNDRLDQLPVTRRHARLLGVTGIGWALDAMDIGLISFVMAALIAHWQISPGQASLLASLGFLGMALGATFGGKLSDKYGRRHIFAITLLVYGVATGLSALALTFTTLLVLRFIVGLGLGAELPVASTYISEFSPSRVRGRMVVILEAFWALGWIAAALIGTFVVGSSENGWRFALAFGCIPAAYAAVVRLGLPESVRYLVSRGRREEAQQVVESFERSRPLRASSETTQAIIEETPDLGAQAATSIWSPALKRRTGALWVIWFCVNLAYYGAFIWIPSLLVAAGFDLVKSFTFTLIMTLAQLPGYAVSAWLIEAWGRRATLATFLAGSALSAVAYGLATEPWMIITAGCFLSFFNLGAWGALYAVGPELYPVQLRGAGTGAAAGFGRLASIAAPLIVPVLVGLVGVTGLFAVFAAAFCTAATATFLLPETKSN</sequence>
<reference evidence="9" key="1">
    <citation type="journal article" date="2019" name="Int. J. Syst. Evol. Microbiol.">
        <title>The Global Catalogue of Microorganisms (GCM) 10K type strain sequencing project: providing services to taxonomists for standard genome sequencing and annotation.</title>
        <authorList>
            <consortium name="The Broad Institute Genomics Platform"/>
            <consortium name="The Broad Institute Genome Sequencing Center for Infectious Disease"/>
            <person name="Wu L."/>
            <person name="Ma J."/>
        </authorList>
    </citation>
    <scope>NUCLEOTIDE SEQUENCE [LARGE SCALE GENOMIC DNA]</scope>
    <source>
        <strain evidence="9">JCM 18541</strain>
    </source>
</reference>
<feature type="transmembrane region" description="Helical" evidence="6">
    <location>
        <begin position="190"/>
        <end position="212"/>
    </location>
</feature>
<feature type="transmembrane region" description="Helical" evidence="6">
    <location>
        <begin position="103"/>
        <end position="122"/>
    </location>
</feature>
<feature type="transmembrane region" description="Helical" evidence="6">
    <location>
        <begin position="311"/>
        <end position="332"/>
    </location>
</feature>
<dbReference type="EMBL" id="BAABKP010000001">
    <property type="protein sequence ID" value="GAA4794612.1"/>
    <property type="molecule type" value="Genomic_DNA"/>
</dbReference>
<gene>
    <name evidence="8" type="ORF">GCM10023352_11950</name>
</gene>
<organism evidence="8 9">
    <name type="scientific">Rothia endophytica</name>
    <dbReference type="NCBI Taxonomy" id="1324766"/>
    <lineage>
        <taxon>Bacteria</taxon>
        <taxon>Bacillati</taxon>
        <taxon>Actinomycetota</taxon>
        <taxon>Actinomycetes</taxon>
        <taxon>Micrococcales</taxon>
        <taxon>Micrococcaceae</taxon>
        <taxon>Rothia</taxon>
    </lineage>
</organism>
<evidence type="ECO:0000256" key="3">
    <source>
        <dbReference type="ARBA" id="ARBA00022692"/>
    </source>
</evidence>
<comment type="caution">
    <text evidence="8">The sequence shown here is derived from an EMBL/GenBank/DDBJ whole genome shotgun (WGS) entry which is preliminary data.</text>
</comment>
<dbReference type="RefSeq" id="WP_345445572.1">
    <property type="nucleotide sequence ID" value="NZ_BAABKP010000001.1"/>
</dbReference>
<dbReference type="Pfam" id="PF00083">
    <property type="entry name" value="Sugar_tr"/>
    <property type="match status" value="1"/>
</dbReference>
<feature type="transmembrane region" description="Helical" evidence="6">
    <location>
        <begin position="128"/>
        <end position="149"/>
    </location>
</feature>
<comment type="subcellular location">
    <subcellularLocation>
        <location evidence="1">Cell membrane</location>
        <topology evidence="1">Multi-pass membrane protein</topology>
    </subcellularLocation>
</comment>
<dbReference type="InterPro" id="IPR036259">
    <property type="entry name" value="MFS_trans_sf"/>
</dbReference>
<feature type="transmembrane region" description="Helical" evidence="6">
    <location>
        <begin position="72"/>
        <end position="91"/>
    </location>
</feature>
<name>A0ABP9BF58_9MICC</name>
<evidence type="ECO:0000313" key="9">
    <source>
        <dbReference type="Proteomes" id="UP001500187"/>
    </source>
</evidence>
<keyword evidence="3 6" id="KW-0812">Transmembrane</keyword>
<dbReference type="Gene3D" id="1.20.1250.20">
    <property type="entry name" value="MFS general substrate transporter like domains"/>
    <property type="match status" value="1"/>
</dbReference>
<dbReference type="CDD" id="cd17316">
    <property type="entry name" value="MFS_SV2_like"/>
    <property type="match status" value="1"/>
</dbReference>
<keyword evidence="5 6" id="KW-0472">Membrane</keyword>
<evidence type="ECO:0000256" key="5">
    <source>
        <dbReference type="ARBA" id="ARBA00023136"/>
    </source>
</evidence>
<dbReference type="PROSITE" id="PS00217">
    <property type="entry name" value="SUGAR_TRANSPORT_2"/>
    <property type="match status" value="1"/>
</dbReference>
<dbReference type="PANTHER" id="PTHR23511:SF34">
    <property type="entry name" value="SYNAPTIC VESICLE GLYCOPROTEIN 2"/>
    <property type="match status" value="1"/>
</dbReference>
<evidence type="ECO:0000256" key="1">
    <source>
        <dbReference type="ARBA" id="ARBA00004651"/>
    </source>
</evidence>
<dbReference type="InterPro" id="IPR005829">
    <property type="entry name" value="Sugar_transporter_CS"/>
</dbReference>
<protein>
    <submittedName>
        <fullName evidence="8">MFS transporter</fullName>
    </submittedName>
</protein>
<accession>A0ABP9BF58</accession>
<dbReference type="InterPro" id="IPR005828">
    <property type="entry name" value="MFS_sugar_transport-like"/>
</dbReference>
<dbReference type="SUPFAM" id="SSF103473">
    <property type="entry name" value="MFS general substrate transporter"/>
    <property type="match status" value="1"/>
</dbReference>
<dbReference type="PROSITE" id="PS50850">
    <property type="entry name" value="MFS"/>
    <property type="match status" value="1"/>
</dbReference>
<feature type="transmembrane region" description="Helical" evidence="6">
    <location>
        <begin position="277"/>
        <end position="305"/>
    </location>
</feature>
<evidence type="ECO:0000256" key="6">
    <source>
        <dbReference type="SAM" id="Phobius"/>
    </source>
</evidence>
<evidence type="ECO:0000256" key="2">
    <source>
        <dbReference type="ARBA" id="ARBA00022448"/>
    </source>
</evidence>
<dbReference type="PANTHER" id="PTHR23511">
    <property type="entry name" value="SYNAPTIC VESICLE GLYCOPROTEIN 2"/>
    <property type="match status" value="1"/>
</dbReference>
<dbReference type="PROSITE" id="PS00216">
    <property type="entry name" value="SUGAR_TRANSPORT_1"/>
    <property type="match status" value="2"/>
</dbReference>
<evidence type="ECO:0000256" key="4">
    <source>
        <dbReference type="ARBA" id="ARBA00022989"/>
    </source>
</evidence>
<feature type="transmembrane region" description="Helical" evidence="6">
    <location>
        <begin position="339"/>
        <end position="358"/>
    </location>
</feature>
<dbReference type="Proteomes" id="UP001500187">
    <property type="component" value="Unassembled WGS sequence"/>
</dbReference>
<evidence type="ECO:0000259" key="7">
    <source>
        <dbReference type="PROSITE" id="PS50850"/>
    </source>
</evidence>
<feature type="transmembrane region" description="Helical" evidence="6">
    <location>
        <begin position="37"/>
        <end position="66"/>
    </location>
</feature>
<feature type="transmembrane region" description="Helical" evidence="6">
    <location>
        <begin position="161"/>
        <end position="184"/>
    </location>
</feature>
<proteinExistence type="predicted"/>
<feature type="domain" description="Major facilitator superfamily (MFS) profile" evidence="7">
    <location>
        <begin position="37"/>
        <end position="452"/>
    </location>
</feature>
<dbReference type="InterPro" id="IPR020846">
    <property type="entry name" value="MFS_dom"/>
</dbReference>
<feature type="transmembrane region" description="Helical" evidence="6">
    <location>
        <begin position="364"/>
        <end position="385"/>
    </location>
</feature>
<keyword evidence="2" id="KW-0813">Transport</keyword>
<feature type="transmembrane region" description="Helical" evidence="6">
    <location>
        <begin position="423"/>
        <end position="447"/>
    </location>
</feature>
<keyword evidence="9" id="KW-1185">Reference proteome</keyword>
<evidence type="ECO:0000313" key="8">
    <source>
        <dbReference type="EMBL" id="GAA4794612.1"/>
    </source>
</evidence>
<keyword evidence="4 6" id="KW-1133">Transmembrane helix</keyword>